<accession>A0A9E5MLV8</accession>
<dbReference type="CDD" id="cd09113">
    <property type="entry name" value="PLDc_ymdC_like_2"/>
    <property type="match status" value="1"/>
</dbReference>
<dbReference type="PANTHER" id="PTHR21248:SF12">
    <property type="entry name" value="CARDIOLIPIN SYNTHASE C"/>
    <property type="match status" value="1"/>
</dbReference>
<dbReference type="Gene3D" id="3.30.870.10">
    <property type="entry name" value="Endonuclease Chain A"/>
    <property type="match status" value="2"/>
</dbReference>
<feature type="domain" description="PLD phosphodiesterase" evidence="1">
    <location>
        <begin position="179"/>
        <end position="206"/>
    </location>
</feature>
<dbReference type="PROSITE" id="PS50035">
    <property type="entry name" value="PLD"/>
    <property type="match status" value="2"/>
</dbReference>
<dbReference type="CDD" id="cd09111">
    <property type="entry name" value="PLDc_ymdC_like_1"/>
    <property type="match status" value="1"/>
</dbReference>
<dbReference type="Proteomes" id="UP000787472">
    <property type="component" value="Unassembled WGS sequence"/>
</dbReference>
<dbReference type="InterPro" id="IPR001736">
    <property type="entry name" value="PLipase_D/transphosphatidylase"/>
</dbReference>
<organism evidence="2 3">
    <name type="scientific">Pseudomaricurvus hydrocarbonicus</name>
    <dbReference type="NCBI Taxonomy" id="1470433"/>
    <lineage>
        <taxon>Bacteria</taxon>
        <taxon>Pseudomonadati</taxon>
        <taxon>Pseudomonadota</taxon>
        <taxon>Gammaproteobacteria</taxon>
        <taxon>Cellvibrionales</taxon>
        <taxon>Cellvibrionaceae</taxon>
        <taxon>Pseudomaricurvus</taxon>
    </lineage>
</organism>
<sequence>MYVRFIARLPLNLLGIVFGCLIVMQLNGCQSNADYHPEERVATYTLHGDNTRLQKMITRQRIEHGQEGDQNGLYLLQEGLSAFMARIAMIDNADVSLDLQYYIFSNDISGKLILGKLLNAADRGVRVRVLVDDLGAPIQDPWFAVMDQHPNIEIRVFNPVVARSGLPRTFQQAFHFGRINHRMHNKLMVADGVAIVTGGRNIGDPYFSNDETFFQDVDIFCFGPVVSQATNSFDTYWNHEASVPLNVILKAKKGGTLTDLRKMGAEYLYTVRDSEFTKALEHSQLGQDIVSGEITFEWGQASLYADPPDKATKRDEVDPQQFLGAKLKTVLNQAREQLLISSAYFIPGENGLAFLSDLEKRGVKVSVLTNALSTTDVAVVHSGYSQYRKPLLEAGIQLWELRLQAGEERRIQWFKGRSRASLHAKSFVIDDDKVIIGSVNLDGRSLIQNTEIGVYIHSNKINQQLADTYKEWTRPNFAWRLSLNEDDDLQWQAQDKQGNLITEYKDPESSGWQRFKVWLLSWLPIEQQI</sequence>
<gene>
    <name evidence="2" type="ORF">G8770_08630</name>
</gene>
<dbReference type="PANTHER" id="PTHR21248">
    <property type="entry name" value="CARDIOLIPIN SYNTHASE"/>
    <property type="match status" value="1"/>
</dbReference>
<proteinExistence type="predicted"/>
<evidence type="ECO:0000313" key="3">
    <source>
        <dbReference type="Proteomes" id="UP000787472"/>
    </source>
</evidence>
<dbReference type="AlphaFoldDB" id="A0A9E5MLV8"/>
<evidence type="ECO:0000313" key="2">
    <source>
        <dbReference type="EMBL" id="NHO65603.1"/>
    </source>
</evidence>
<dbReference type="RefSeq" id="WP_167184766.1">
    <property type="nucleotide sequence ID" value="NZ_JAAONZ010000004.1"/>
</dbReference>
<dbReference type="GO" id="GO:0030572">
    <property type="term" value="F:phosphatidyltransferase activity"/>
    <property type="evidence" value="ECO:0007669"/>
    <property type="project" value="UniProtKB-ARBA"/>
</dbReference>
<dbReference type="Pfam" id="PF13091">
    <property type="entry name" value="PLDc_2"/>
    <property type="match status" value="2"/>
</dbReference>
<dbReference type="EMBL" id="JAAONZ010000004">
    <property type="protein sequence ID" value="NHO65603.1"/>
    <property type="molecule type" value="Genomic_DNA"/>
</dbReference>
<dbReference type="InterPro" id="IPR025202">
    <property type="entry name" value="PLD-like_dom"/>
</dbReference>
<comment type="caution">
    <text evidence="2">The sequence shown here is derived from an EMBL/GenBank/DDBJ whole genome shotgun (WGS) entry which is preliminary data.</text>
</comment>
<evidence type="ECO:0000259" key="1">
    <source>
        <dbReference type="PROSITE" id="PS50035"/>
    </source>
</evidence>
<reference evidence="2" key="1">
    <citation type="submission" date="2020-03" db="EMBL/GenBank/DDBJ databases">
        <authorList>
            <person name="Guo F."/>
        </authorList>
    </citation>
    <scope>NUCLEOTIDE SEQUENCE</scope>
    <source>
        <strain evidence="2">JCM 30134</strain>
    </source>
</reference>
<dbReference type="GO" id="GO:0032049">
    <property type="term" value="P:cardiolipin biosynthetic process"/>
    <property type="evidence" value="ECO:0007669"/>
    <property type="project" value="UniProtKB-ARBA"/>
</dbReference>
<dbReference type="SUPFAM" id="SSF56024">
    <property type="entry name" value="Phospholipase D/nuclease"/>
    <property type="match status" value="2"/>
</dbReference>
<feature type="domain" description="PLD phosphodiesterase" evidence="1">
    <location>
        <begin position="418"/>
        <end position="445"/>
    </location>
</feature>
<dbReference type="PROSITE" id="PS51257">
    <property type="entry name" value="PROKAR_LIPOPROTEIN"/>
    <property type="match status" value="1"/>
</dbReference>
<keyword evidence="3" id="KW-1185">Reference proteome</keyword>
<name>A0A9E5MLV8_9GAMM</name>
<protein>
    <submittedName>
        <fullName evidence="2">Phospholipase D family protein</fullName>
    </submittedName>
</protein>
<dbReference type="SMART" id="SM00155">
    <property type="entry name" value="PLDc"/>
    <property type="match status" value="2"/>
</dbReference>